<feature type="region of interest" description="Disordered" evidence="1">
    <location>
        <begin position="124"/>
        <end position="163"/>
    </location>
</feature>
<evidence type="ECO:0000313" key="2">
    <source>
        <dbReference type="EMBL" id="GET86786.1"/>
    </source>
</evidence>
<feature type="region of interest" description="Disordered" evidence="1">
    <location>
        <begin position="1"/>
        <end position="38"/>
    </location>
</feature>
<gene>
    <name evidence="2" type="ORF">LtaPh_1205200</name>
</gene>
<proteinExistence type="predicted"/>
<organism evidence="2 3">
    <name type="scientific">Leishmania tarentolae</name>
    <name type="common">Sauroleishmania tarentolae</name>
    <dbReference type="NCBI Taxonomy" id="5689"/>
    <lineage>
        <taxon>Eukaryota</taxon>
        <taxon>Discoba</taxon>
        <taxon>Euglenozoa</taxon>
        <taxon>Kinetoplastea</taxon>
        <taxon>Metakinetoplastina</taxon>
        <taxon>Trypanosomatida</taxon>
        <taxon>Trypanosomatidae</taxon>
        <taxon>Leishmaniinae</taxon>
        <taxon>Leishmania</taxon>
        <taxon>lizard Leishmania</taxon>
    </lineage>
</organism>
<dbReference type="OrthoDB" id="267339at2759"/>
<name>A0A640KAR1_LEITA</name>
<dbReference type="VEuPathDB" id="TriTrypDB:LtaPh_1205200"/>
<dbReference type="EMBL" id="BLBS01000014">
    <property type="protein sequence ID" value="GET86786.1"/>
    <property type="molecule type" value="Genomic_DNA"/>
</dbReference>
<feature type="region of interest" description="Disordered" evidence="1">
    <location>
        <begin position="668"/>
        <end position="701"/>
    </location>
</feature>
<protein>
    <submittedName>
        <fullName evidence="2">Uncharacterized protein</fullName>
    </submittedName>
</protein>
<feature type="compositionally biased region" description="Gly residues" evidence="1">
    <location>
        <begin position="420"/>
        <end position="431"/>
    </location>
</feature>
<feature type="region of interest" description="Disordered" evidence="1">
    <location>
        <begin position="409"/>
        <end position="457"/>
    </location>
</feature>
<feature type="compositionally biased region" description="Polar residues" evidence="1">
    <location>
        <begin position="139"/>
        <end position="154"/>
    </location>
</feature>
<evidence type="ECO:0000256" key="1">
    <source>
        <dbReference type="SAM" id="MobiDB-lite"/>
    </source>
</evidence>
<feature type="region of interest" description="Disordered" evidence="1">
    <location>
        <begin position="288"/>
        <end position="354"/>
    </location>
</feature>
<feature type="compositionally biased region" description="Low complexity" evidence="1">
    <location>
        <begin position="236"/>
        <end position="251"/>
    </location>
</feature>
<feature type="compositionally biased region" description="Polar residues" evidence="1">
    <location>
        <begin position="326"/>
        <end position="335"/>
    </location>
</feature>
<keyword evidence="3" id="KW-1185">Reference proteome</keyword>
<comment type="caution">
    <text evidence="2">The sequence shown here is derived from an EMBL/GenBank/DDBJ whole genome shotgun (WGS) entry which is preliminary data.</text>
</comment>
<feature type="compositionally biased region" description="Pro residues" evidence="1">
    <location>
        <begin position="1"/>
        <end position="13"/>
    </location>
</feature>
<dbReference type="Proteomes" id="UP000419144">
    <property type="component" value="Unassembled WGS sequence"/>
</dbReference>
<accession>A0A640KAR1</accession>
<feature type="region of interest" description="Disordered" evidence="1">
    <location>
        <begin position="555"/>
        <end position="577"/>
    </location>
</feature>
<feature type="region of interest" description="Disordered" evidence="1">
    <location>
        <begin position="845"/>
        <end position="864"/>
    </location>
</feature>
<reference evidence="2" key="1">
    <citation type="submission" date="2019-11" db="EMBL/GenBank/DDBJ databases">
        <title>Leishmania tarentolae CDS.</title>
        <authorList>
            <person name="Goto Y."/>
            <person name="Yamagishi J."/>
        </authorList>
    </citation>
    <scope>NUCLEOTIDE SEQUENCE [LARGE SCALE GENOMIC DNA]</scope>
    <source>
        <strain evidence="2">Parrot Tar II</strain>
    </source>
</reference>
<feature type="region of interest" description="Disordered" evidence="1">
    <location>
        <begin position="215"/>
        <end position="257"/>
    </location>
</feature>
<feature type="compositionally biased region" description="Polar residues" evidence="1">
    <location>
        <begin position="555"/>
        <end position="568"/>
    </location>
</feature>
<feature type="region of interest" description="Disordered" evidence="1">
    <location>
        <begin position="1393"/>
        <end position="1413"/>
    </location>
</feature>
<evidence type="ECO:0000313" key="3">
    <source>
        <dbReference type="Proteomes" id="UP000419144"/>
    </source>
</evidence>
<sequence length="1413" mass="147187">MPLKPPSGPPPPQVNESPTHVVDSPQRLPNRTNGTAARTRAVAASALWNGGDTSGTDVAASAHSCYESKHICSALAQAHARHAHPFPSPVKAHPLRTGLLRPPSKLRQASADILVTVPAAASTKVSSDGLHATDHVHSRTQARQPPPQLTQLSGPTADRGRATASAKPLLSVLPPWVQLDIAAFDSRSFSADTVPIAGSGEGGLPWGLATSQNRITTPQHMQADRTRGSTSRSYLHGQQHASHEQQSSSPQVCTDAGGVSMVDASSFTSSPLFEWVPYDGWNDSDLCQGQRSGRSRRDASGWQSCVTQRLGPRDLSGPLAAMESGAATSGQTQSPGDAGGSAMPGTVNANPAAPLRQRTRGATCGDLDAPQRALQQQQWYQRKASMPTVNASPLALRDTMAAGPSRSVWRNNHAEKNRGQGNGGGGGGGGRDVGRSGQEGFTITMATPPPLLSSTTVTQRTSPFRHFRFQHAIAAASPSSLGIPGAGSVAAAHRTSTSTGSAGPFFLPLEAVLSKALPVFRGGFSSRACSVCTGVRSDGTLCIVMLEEYPGYTGSTPAQPSRAFTSSPPFSPTKEEGRPTVMGAQEGYHATISPASQIQQGLTWPLPTASTEQPAFSLSAATGVPLEAAGTVPQSAAAGVAGMTGSTHAHSQDSIAIGDAVKEGASIRDPCDRLTSGSAPHAPQTHRPPPLPGSGESLHAASGGSIVRSHLGTAIETMNKAADAALRAVTTVGTVMPASTEQTHLSGCNEDTRRGPVPAVASSMCTTHVTDTAATERKSLPASARIMPSFTLFNPTELPTKDTTGASLFAPQGAGSGCGERDRQRTTSLLPAWCHAVAEALLAPLSPPKLPRPGQRRRTTTAAATASMTVERNIHSRRWSVEARREIPIAWNAKFLAAAERGSVPQRTAAAASAVDSRRRSRVVERKDSWAIPLSDPSHVPPRESAVPDVTVLGNANPTGPQLSPPAPLNTTIPTSPLLVSYSSKPDGIDGGRGIVRVVAEANTVDFDARDAPHAYTQLLIEVDTKHATTTSTAIGSGDVRVTAAVATAAREQVRTPKVHLSDSTTLFGFQGYHQRRRERSEAVANQAVDYRVAGSGAPVVAVPTMTAEGAKNNVEDTWRLNYSHARAADASVPPTPFRRVGATWAKRGGHVSTAAPSIDSAALPLRSDGAQPHTRTCRLPVSASPHTVAQLTMLAPSGTDMMVQEHANEHPSQRRHSPVGCSAGAAAAASTYSSHKNSAYIMGGCANTGSLRVGDVETTLSSAALATTSDILVTPAGAMEPSAIMRSRAVPVSPAGDSEGGVSDGGDVAHSSEALVNTSQNTRFKDADNRDSLAIYAETVPRFHMLQTPIERAPACASPLASPLQNLPEQQQPQGSFNVLRASNVSRVPRRPLAQYPPKLGRPAGHTAGCDV</sequence>